<reference evidence="2" key="1">
    <citation type="submission" date="2022-11" db="UniProtKB">
        <authorList>
            <consortium name="WormBaseParasite"/>
        </authorList>
    </citation>
    <scope>IDENTIFICATION</scope>
</reference>
<accession>A0A915MP52</accession>
<name>A0A915MP52_MELJA</name>
<sequence>MQPVSPQEIQMADYTSG</sequence>
<dbReference type="Proteomes" id="UP000887561">
    <property type="component" value="Unplaced"/>
</dbReference>
<organism evidence="1 2">
    <name type="scientific">Meloidogyne javanica</name>
    <name type="common">Root-knot nematode worm</name>
    <dbReference type="NCBI Taxonomy" id="6303"/>
    <lineage>
        <taxon>Eukaryota</taxon>
        <taxon>Metazoa</taxon>
        <taxon>Ecdysozoa</taxon>
        <taxon>Nematoda</taxon>
        <taxon>Chromadorea</taxon>
        <taxon>Rhabditida</taxon>
        <taxon>Tylenchina</taxon>
        <taxon>Tylenchomorpha</taxon>
        <taxon>Tylenchoidea</taxon>
        <taxon>Meloidogynidae</taxon>
        <taxon>Meloidogyninae</taxon>
        <taxon>Meloidogyne</taxon>
        <taxon>Meloidogyne incognita group</taxon>
    </lineage>
</organism>
<proteinExistence type="predicted"/>
<protein>
    <submittedName>
        <fullName evidence="2">Uncharacterized protein</fullName>
    </submittedName>
</protein>
<evidence type="ECO:0000313" key="1">
    <source>
        <dbReference type="Proteomes" id="UP000887561"/>
    </source>
</evidence>
<evidence type="ECO:0000313" key="2">
    <source>
        <dbReference type="WBParaSite" id="scaffold44044_cov536.g24210"/>
    </source>
</evidence>
<dbReference type="AlphaFoldDB" id="A0A915MP52"/>
<keyword evidence="1" id="KW-1185">Reference proteome</keyword>
<dbReference type="WBParaSite" id="scaffold44044_cov536.g24210">
    <property type="protein sequence ID" value="scaffold44044_cov536.g24210"/>
    <property type="gene ID" value="scaffold44044_cov536.g24210"/>
</dbReference>